<dbReference type="GO" id="GO:0030001">
    <property type="term" value="P:metal ion transport"/>
    <property type="evidence" value="ECO:0007669"/>
    <property type="project" value="TreeGrafter"/>
</dbReference>
<feature type="transmembrane region" description="Helical" evidence="5">
    <location>
        <begin position="975"/>
        <end position="999"/>
    </location>
</feature>
<organism evidence="7 8">
    <name type="scientific">Haemonchus contortus</name>
    <name type="common">Barber pole worm</name>
    <dbReference type="NCBI Taxonomy" id="6289"/>
    <lineage>
        <taxon>Eukaryota</taxon>
        <taxon>Metazoa</taxon>
        <taxon>Ecdysozoa</taxon>
        <taxon>Nematoda</taxon>
        <taxon>Chromadorea</taxon>
        <taxon>Rhabditida</taxon>
        <taxon>Rhabditina</taxon>
        <taxon>Rhabditomorpha</taxon>
        <taxon>Strongyloidea</taxon>
        <taxon>Trichostrongylidae</taxon>
        <taxon>Haemonchus</taxon>
    </lineage>
</organism>
<dbReference type="OrthoDB" id="10056930at2759"/>
<comment type="subcellular location">
    <subcellularLocation>
        <location evidence="1">Membrane</location>
        <topology evidence="1">Multi-pass membrane protein</topology>
    </subcellularLocation>
</comment>
<feature type="transmembrane region" description="Helical" evidence="5">
    <location>
        <begin position="888"/>
        <end position="910"/>
    </location>
</feature>
<dbReference type="InterPro" id="IPR057366">
    <property type="entry name" value="TRPM-like"/>
</dbReference>
<feature type="transmembrane region" description="Helical" evidence="5">
    <location>
        <begin position="849"/>
        <end position="867"/>
    </location>
</feature>
<feature type="transmembrane region" description="Helical" evidence="5">
    <location>
        <begin position="620"/>
        <end position="637"/>
    </location>
</feature>
<dbReference type="PANTHER" id="PTHR13800">
    <property type="entry name" value="TRANSIENT RECEPTOR POTENTIAL CATION CHANNEL, SUBFAMILY M, MEMBER 6"/>
    <property type="match status" value="1"/>
</dbReference>
<dbReference type="Pfam" id="PF25508">
    <property type="entry name" value="TRPM2"/>
    <property type="match status" value="1"/>
</dbReference>
<proteinExistence type="predicted"/>
<evidence type="ECO:0000256" key="2">
    <source>
        <dbReference type="ARBA" id="ARBA00022692"/>
    </source>
</evidence>
<dbReference type="InterPro" id="IPR050927">
    <property type="entry name" value="TRPM"/>
</dbReference>
<dbReference type="WBParaSite" id="HCON_00089020-00001">
    <property type="protein sequence ID" value="HCON_00089020-00001"/>
    <property type="gene ID" value="HCON_00089020"/>
</dbReference>
<feature type="transmembrane region" description="Helical" evidence="5">
    <location>
        <begin position="809"/>
        <end position="829"/>
    </location>
</feature>
<keyword evidence="3 5" id="KW-1133">Transmembrane helix</keyword>
<sequence>MDDSETSVTDLSVSPESVAIAVGGGGVGGMQICPSIMLGSTQALPAAAKHIYSRLAANASEVDEGMPNLIVSLVSNGNQLSEKYLSRFQSALNVLIGGGSLWLISSGEHHDPLARTVSSALRTVLPQTECDVEVLHVMVNTASVTAREEGRLMVDSSLNTLLLLSRNIEPGEEAVFRANAVVRLAHPPPALLIGVPSENITSGTTPSGTAPPILLSPSNDKRPLPAVVFAGASLMSLGELLVYVENGIPVVVLQDSCELCVVLHSAYLLYRSSQFEHSKFVVWLEEQLDAVSIGDVVMATNTVVRIFAMAFGDTQLIEFLDSDELPTLPSRIIESCLQCHSGTTEARQLLQLAAHINEPSILNEIDLEELLDDEVMSTILCETVAVSDRVTFLAAILERKPQISITSEMLLKMARSSSDQHFFTTVILCQCMGYSSFPEELDEKFVHDLNRLLKRLSFGVEDLIPPSTLNGDFMQHRDPADSIRILAIWALLLHCPSVVRCLCAFSDQPVAFSLVLSRLAKSLARESHDWFFYEESLLRLADSLSNSAVALVSKVHKVSPNKAYRLLCQPLEGFHGATLSQLAFQFNNRALIAHESCQRWLHRLLYGQLQTCSSTILPRWLKTLLAAVFVVPIRWWMCVRTNGVSAQFSGADRKSPTASLLDVDRQPKRVRAISTYSVISARSDILSGGHSMPQLAFTESVTPQSMVFPLNIEDVEGEDMVFTKKPRPISRRAPPSLCVFYSTPIVKYWLSLLFRLLHIALLAYSILLPGCGNLTLDAVVWMWTFIAWIEAVWVLNMRNHTTPLSLMPWRVFDCVLTLSFLVAMLLFKFVGDSAVSDFFLLSTVYPVRVLSSLFLLYWCYATIFFYIPLSELFGPIIVRVKLMILRDFTNFLILVALVMSSSAAAIHAVLYPDRDISLSVARSSLSWVWLSLFTTDLSSLKESDSCKKAFLGPSTSYCNYVGEYGNTSCPSQSTAGYLVVLEYFVLLKLILWPILFAFFAKTAKSVDDEADKIWKYQMYSLVTEFSLRPPLPPPLTPLFFFCMACCRAGGQLGGMMSSYPDHPDVDHRDRVRSTVRFGSVYRNPSVPAKKNEFVNSFWRQLMIDRWREETQVKSDDIVHADTKIIQKQLRMLALNNAYLGGERRSKSEMELVPYAGTEIRRLSVPAQERSWQVLLPRYSPPFYCRPAEEFPTDIAKHVEVATEQNVSELRRLWRSRQAVDSGKGWMLSAAGYPLNPHGRRGIAGRGCHPRFGANKRCYYIILTGTTRAHCKVLLDTQNNLPNEPHPESSSKDEHLASLLRTIGLPESDAQVFSMRRLDSSIIDSSETVPPTDTSPAHIARLAIEHDIDTDHAWTEHDLWAISLRDRKVLDSAIGYNWHSIDSAILLSSVHTDLLNKTLRVYGIE</sequence>
<keyword evidence="4 5" id="KW-0472">Membrane</keyword>
<dbReference type="GO" id="GO:0005261">
    <property type="term" value="F:monoatomic cation channel activity"/>
    <property type="evidence" value="ECO:0007669"/>
    <property type="project" value="TreeGrafter"/>
</dbReference>
<evidence type="ECO:0000256" key="3">
    <source>
        <dbReference type="ARBA" id="ARBA00022989"/>
    </source>
</evidence>
<evidence type="ECO:0000256" key="1">
    <source>
        <dbReference type="ARBA" id="ARBA00004141"/>
    </source>
</evidence>
<keyword evidence="2 5" id="KW-0812">Transmembrane</keyword>
<evidence type="ECO:0000313" key="7">
    <source>
        <dbReference type="Proteomes" id="UP000025227"/>
    </source>
</evidence>
<dbReference type="Pfam" id="PF25969">
    <property type="entry name" value="NUDT9_N"/>
    <property type="match status" value="1"/>
</dbReference>
<protein>
    <submittedName>
        <fullName evidence="8">Protein ced-11</fullName>
    </submittedName>
</protein>
<evidence type="ECO:0000313" key="8">
    <source>
        <dbReference type="WBParaSite" id="HCON_00089020-00001"/>
    </source>
</evidence>
<dbReference type="Proteomes" id="UP000025227">
    <property type="component" value="Unplaced"/>
</dbReference>
<evidence type="ECO:0000256" key="4">
    <source>
        <dbReference type="ARBA" id="ARBA00023136"/>
    </source>
</evidence>
<dbReference type="PANTHER" id="PTHR13800:SF41">
    <property type="entry name" value="PROTEIN CED-11"/>
    <property type="match status" value="1"/>
</dbReference>
<evidence type="ECO:0000256" key="5">
    <source>
        <dbReference type="SAM" id="Phobius"/>
    </source>
</evidence>
<dbReference type="OMA" id="SLMPWRV"/>
<reference evidence="8" key="1">
    <citation type="submission" date="2020-12" db="UniProtKB">
        <authorList>
            <consortium name="WormBaseParasite"/>
        </authorList>
    </citation>
    <scope>IDENTIFICATION</scope>
    <source>
        <strain evidence="8">MHco3</strain>
    </source>
</reference>
<accession>A0A7I4YGU4</accession>
<feature type="transmembrane region" description="Helical" evidence="5">
    <location>
        <begin position="779"/>
        <end position="797"/>
    </location>
</feature>
<name>A0A7I4YGU4_HAECO</name>
<dbReference type="GO" id="GO:0005886">
    <property type="term" value="C:plasma membrane"/>
    <property type="evidence" value="ECO:0007669"/>
    <property type="project" value="TreeGrafter"/>
</dbReference>
<feature type="transmembrane region" description="Helical" evidence="5">
    <location>
        <begin position="748"/>
        <end position="767"/>
    </location>
</feature>
<evidence type="ECO:0000259" key="6">
    <source>
        <dbReference type="Pfam" id="PF25508"/>
    </source>
</evidence>
<feature type="domain" description="TRPM-like" evidence="6">
    <location>
        <begin position="480"/>
        <end position="594"/>
    </location>
</feature>
<keyword evidence="7" id="KW-1185">Reference proteome</keyword>